<dbReference type="EMBL" id="OW240915">
    <property type="protein sequence ID" value="CAH2282981.1"/>
    <property type="molecule type" value="Genomic_DNA"/>
</dbReference>
<protein>
    <submittedName>
        <fullName evidence="2">Uncharacterized protein</fullName>
    </submittedName>
</protein>
<feature type="non-terminal residue" evidence="2">
    <location>
        <position position="1"/>
    </location>
</feature>
<evidence type="ECO:0000313" key="2">
    <source>
        <dbReference type="EMBL" id="CAH2282981.1"/>
    </source>
</evidence>
<keyword evidence="3" id="KW-1185">Reference proteome</keyword>
<accession>A0AAD1RWN5</accession>
<dbReference type="Proteomes" id="UP001295444">
    <property type="component" value="Chromosome 04"/>
</dbReference>
<evidence type="ECO:0000256" key="1">
    <source>
        <dbReference type="SAM" id="MobiDB-lite"/>
    </source>
</evidence>
<feature type="non-terminal residue" evidence="2">
    <location>
        <position position="142"/>
    </location>
</feature>
<evidence type="ECO:0000313" key="3">
    <source>
        <dbReference type="Proteomes" id="UP001295444"/>
    </source>
</evidence>
<dbReference type="AlphaFoldDB" id="A0AAD1RWN5"/>
<sequence length="142" mass="15399">RQRGSPLIPQHFSPAVEREGDPAELTIADAPSSRDLKQWSSSLEAEDSALKHDTPTTGPKIAKDDYQAGDYTLALYSPFICPDCQVKLLQLKGTQHETIVSALLDIVLTPTLTELSGFANLASADPRVSCVMGMAPVFLHCY</sequence>
<organism evidence="2 3">
    <name type="scientific">Pelobates cultripes</name>
    <name type="common">Western spadefoot toad</name>
    <dbReference type="NCBI Taxonomy" id="61616"/>
    <lineage>
        <taxon>Eukaryota</taxon>
        <taxon>Metazoa</taxon>
        <taxon>Chordata</taxon>
        <taxon>Craniata</taxon>
        <taxon>Vertebrata</taxon>
        <taxon>Euteleostomi</taxon>
        <taxon>Amphibia</taxon>
        <taxon>Batrachia</taxon>
        <taxon>Anura</taxon>
        <taxon>Pelobatoidea</taxon>
        <taxon>Pelobatidae</taxon>
        <taxon>Pelobates</taxon>
    </lineage>
</organism>
<name>A0AAD1RWN5_PELCU</name>
<feature type="region of interest" description="Disordered" evidence="1">
    <location>
        <begin position="1"/>
        <end position="63"/>
    </location>
</feature>
<gene>
    <name evidence="2" type="ORF">PECUL_23A009268</name>
</gene>
<proteinExistence type="predicted"/>
<reference evidence="2" key="1">
    <citation type="submission" date="2022-03" db="EMBL/GenBank/DDBJ databases">
        <authorList>
            <person name="Alioto T."/>
            <person name="Alioto T."/>
            <person name="Gomez Garrido J."/>
        </authorList>
    </citation>
    <scope>NUCLEOTIDE SEQUENCE</scope>
</reference>